<feature type="transmembrane region" description="Helical" evidence="10">
    <location>
        <begin position="279"/>
        <end position="300"/>
    </location>
</feature>
<evidence type="ECO:0000256" key="5">
    <source>
        <dbReference type="ARBA" id="ARBA00022856"/>
    </source>
</evidence>
<dbReference type="Pfam" id="PF00528">
    <property type="entry name" value="BPD_transp_1"/>
    <property type="match status" value="1"/>
</dbReference>
<dbReference type="GO" id="GO:0015833">
    <property type="term" value="P:peptide transport"/>
    <property type="evidence" value="ECO:0007669"/>
    <property type="project" value="UniProtKB-KW"/>
</dbReference>
<organism evidence="12 13">
    <name type="scientific">Thermoactinomyces daqus</name>
    <dbReference type="NCBI Taxonomy" id="1329516"/>
    <lineage>
        <taxon>Bacteria</taxon>
        <taxon>Bacillati</taxon>
        <taxon>Bacillota</taxon>
        <taxon>Bacilli</taxon>
        <taxon>Bacillales</taxon>
        <taxon>Thermoactinomycetaceae</taxon>
        <taxon>Thermoactinomyces</taxon>
    </lineage>
</organism>
<dbReference type="OrthoDB" id="9797472at2"/>
<proteinExistence type="inferred from homology"/>
<evidence type="ECO:0000256" key="2">
    <source>
        <dbReference type="ARBA" id="ARBA00022448"/>
    </source>
</evidence>
<feature type="transmembrane region" description="Helical" evidence="10">
    <location>
        <begin position="48"/>
        <end position="68"/>
    </location>
</feature>
<evidence type="ECO:0000256" key="1">
    <source>
        <dbReference type="ARBA" id="ARBA00004651"/>
    </source>
</evidence>
<evidence type="ECO:0000313" key="13">
    <source>
        <dbReference type="Proteomes" id="UP000530514"/>
    </source>
</evidence>
<evidence type="ECO:0000256" key="9">
    <source>
        <dbReference type="ARBA" id="ARBA00024202"/>
    </source>
</evidence>
<evidence type="ECO:0000256" key="7">
    <source>
        <dbReference type="ARBA" id="ARBA00022989"/>
    </source>
</evidence>
<evidence type="ECO:0000256" key="4">
    <source>
        <dbReference type="ARBA" id="ARBA00022692"/>
    </source>
</evidence>
<sequence length="310" mass="34390">MSANAAKELSPELFEPVASEAGAEERILRERVGFWKDAWRRFRTNPGAMAGLIVLALIVFFAIFGPMMNKYDDHTNNLTISNQEHIGDHYFGTDNLGRDLWQRTWHGAQVSLLIALLAALIDLCIGVTIGSISGYFGGRVDDILQRIIEILYSIPNLIVVTLMLLVFDPGIVPIAVALSITGWVPMARVVRAQIMKLKSQEYVLAARTLGAGHRRILFKHLIPNVMGPIIVAVTFAIPSAIFFEAFLSMIGLGIRPPQASLGSLVFDGYNYLQIYPYQLFYPAAILCLIMLAFNLVGDGLRDALDPRMRK</sequence>
<dbReference type="RefSeq" id="WP_033099477.1">
    <property type="nucleotide sequence ID" value="NZ_JACEIP010000004.1"/>
</dbReference>
<dbReference type="EMBL" id="JACEIP010000004">
    <property type="protein sequence ID" value="MBA4542089.1"/>
    <property type="molecule type" value="Genomic_DNA"/>
</dbReference>
<name>A0A7W1X8R9_9BACL</name>
<keyword evidence="6" id="KW-0653">Protein transport</keyword>
<evidence type="ECO:0000313" key="12">
    <source>
        <dbReference type="EMBL" id="MBA4542089.1"/>
    </source>
</evidence>
<evidence type="ECO:0000256" key="8">
    <source>
        <dbReference type="ARBA" id="ARBA00023136"/>
    </source>
</evidence>
<keyword evidence="2 10" id="KW-0813">Transport</keyword>
<dbReference type="InterPro" id="IPR000515">
    <property type="entry name" value="MetI-like"/>
</dbReference>
<keyword evidence="4 10" id="KW-0812">Transmembrane</keyword>
<dbReference type="GO" id="GO:0015031">
    <property type="term" value="P:protein transport"/>
    <property type="evidence" value="ECO:0007669"/>
    <property type="project" value="UniProtKB-KW"/>
</dbReference>
<dbReference type="PANTHER" id="PTHR43386:SF24">
    <property type="entry name" value="OLIGOPEPTIDE TRANSPORT SYSTEM PERMEASE PROTEIN AMID"/>
    <property type="match status" value="1"/>
</dbReference>
<feature type="transmembrane region" description="Helical" evidence="10">
    <location>
        <begin position="147"/>
        <end position="165"/>
    </location>
</feature>
<feature type="domain" description="ABC transmembrane type-1" evidence="11">
    <location>
        <begin position="108"/>
        <end position="297"/>
    </location>
</feature>
<protein>
    <submittedName>
        <fullName evidence="12">ABC transporter permease</fullName>
    </submittedName>
</protein>
<keyword evidence="13" id="KW-1185">Reference proteome</keyword>
<dbReference type="Gene3D" id="1.10.3720.10">
    <property type="entry name" value="MetI-like"/>
    <property type="match status" value="1"/>
</dbReference>
<dbReference type="SUPFAM" id="SSF161098">
    <property type="entry name" value="MetI-like"/>
    <property type="match status" value="1"/>
</dbReference>
<evidence type="ECO:0000259" key="11">
    <source>
        <dbReference type="PROSITE" id="PS50928"/>
    </source>
</evidence>
<keyword evidence="8 10" id="KW-0472">Membrane</keyword>
<comment type="subcellular location">
    <subcellularLocation>
        <location evidence="1 10">Cell membrane</location>
        <topology evidence="1 10">Multi-pass membrane protein</topology>
    </subcellularLocation>
</comment>
<keyword evidence="3" id="KW-1003">Cell membrane</keyword>
<dbReference type="InterPro" id="IPR025966">
    <property type="entry name" value="OppC_N"/>
</dbReference>
<keyword evidence="5" id="KW-0571">Peptide transport</keyword>
<dbReference type="AlphaFoldDB" id="A0A7W1X8R9"/>
<dbReference type="Proteomes" id="UP000530514">
    <property type="component" value="Unassembled WGS sequence"/>
</dbReference>
<dbReference type="PROSITE" id="PS50928">
    <property type="entry name" value="ABC_TM1"/>
    <property type="match status" value="1"/>
</dbReference>
<feature type="transmembrane region" description="Helical" evidence="10">
    <location>
        <begin position="229"/>
        <end position="254"/>
    </location>
</feature>
<dbReference type="PANTHER" id="PTHR43386">
    <property type="entry name" value="OLIGOPEPTIDE TRANSPORT SYSTEM PERMEASE PROTEIN APPC"/>
    <property type="match status" value="1"/>
</dbReference>
<dbReference type="CDD" id="cd06261">
    <property type="entry name" value="TM_PBP2"/>
    <property type="match status" value="1"/>
</dbReference>
<comment type="similarity">
    <text evidence="9">Belongs to the binding-protein-dependent transport system permease family. OppBC subfamily.</text>
</comment>
<gene>
    <name evidence="12" type="ORF">H1164_04135</name>
</gene>
<dbReference type="GO" id="GO:0055085">
    <property type="term" value="P:transmembrane transport"/>
    <property type="evidence" value="ECO:0007669"/>
    <property type="project" value="InterPro"/>
</dbReference>
<feature type="transmembrane region" description="Helical" evidence="10">
    <location>
        <begin position="110"/>
        <end position="135"/>
    </location>
</feature>
<dbReference type="GO" id="GO:0005886">
    <property type="term" value="C:plasma membrane"/>
    <property type="evidence" value="ECO:0007669"/>
    <property type="project" value="UniProtKB-SubCell"/>
</dbReference>
<evidence type="ECO:0000256" key="6">
    <source>
        <dbReference type="ARBA" id="ARBA00022927"/>
    </source>
</evidence>
<reference evidence="12 13" key="1">
    <citation type="submission" date="2020-07" db="EMBL/GenBank/DDBJ databases">
        <authorList>
            <person name="Feng H."/>
        </authorList>
    </citation>
    <scope>NUCLEOTIDE SEQUENCE [LARGE SCALE GENOMIC DNA]</scope>
    <source>
        <strain evidence="13">s-11</strain>
    </source>
</reference>
<keyword evidence="7 10" id="KW-1133">Transmembrane helix</keyword>
<dbReference type="Pfam" id="PF12911">
    <property type="entry name" value="OppC_N"/>
    <property type="match status" value="1"/>
</dbReference>
<feature type="transmembrane region" description="Helical" evidence="10">
    <location>
        <begin position="171"/>
        <end position="190"/>
    </location>
</feature>
<dbReference type="InterPro" id="IPR035906">
    <property type="entry name" value="MetI-like_sf"/>
</dbReference>
<comment type="caution">
    <text evidence="12">The sequence shown here is derived from an EMBL/GenBank/DDBJ whole genome shotgun (WGS) entry which is preliminary data.</text>
</comment>
<evidence type="ECO:0000256" key="3">
    <source>
        <dbReference type="ARBA" id="ARBA00022475"/>
    </source>
</evidence>
<evidence type="ECO:0000256" key="10">
    <source>
        <dbReference type="RuleBase" id="RU363032"/>
    </source>
</evidence>
<dbReference type="InterPro" id="IPR050366">
    <property type="entry name" value="BP-dependent_transpt_permease"/>
</dbReference>
<accession>A0A7W1X8R9</accession>